<name>A0A3B1BWQ6_9ZZZZ</name>
<proteinExistence type="predicted"/>
<reference evidence="1" key="1">
    <citation type="submission" date="2018-06" db="EMBL/GenBank/DDBJ databases">
        <authorList>
            <person name="Zhirakovskaya E."/>
        </authorList>
    </citation>
    <scope>NUCLEOTIDE SEQUENCE</scope>
</reference>
<gene>
    <name evidence="1" type="ORF">MNBD_IGNAVI01-2887</name>
</gene>
<evidence type="ECO:0000313" key="1">
    <source>
        <dbReference type="EMBL" id="VAX22766.1"/>
    </source>
</evidence>
<organism evidence="1">
    <name type="scientific">hydrothermal vent metagenome</name>
    <dbReference type="NCBI Taxonomy" id="652676"/>
    <lineage>
        <taxon>unclassified sequences</taxon>
        <taxon>metagenomes</taxon>
        <taxon>ecological metagenomes</taxon>
    </lineage>
</organism>
<sequence length="302" mass="33859">MNFFRTILFIIILNIPGFAQDYLPSMDYSAMMNIRYYENNGGFLIETVPIFFPPEDMSSVEFEVATSSGETKFKKNVYVNKWQQFPIVDGIRPQGSGNIKLKQAGDFVLRVNVAGKEITRIPFKMSVQNSGDPFNPQSTYTKEGPWSKLGYISVNPERAEDPITFNWWGRIGELPNGKGGMMTVQIMRSGKEVAVSKGSFISKKSWQSASRKLKQSGSNSRNNFTLADLTQNDGTYEVVLKAGDKTIRTYIATVSGGKLQHHPRSAMDYSPHADYITPKVIYNGSGSASNNKMMDAYWVETK</sequence>
<dbReference type="AlphaFoldDB" id="A0A3B1BWQ6"/>
<protein>
    <submittedName>
        <fullName evidence="1">Uncharacterized protein</fullName>
    </submittedName>
</protein>
<dbReference type="EMBL" id="UOGD01000236">
    <property type="protein sequence ID" value="VAX22766.1"/>
    <property type="molecule type" value="Genomic_DNA"/>
</dbReference>
<accession>A0A3B1BWQ6</accession>